<sequence>MKHYSKEEWKKYVLNDLNEHERELYESHLYTCDQCMDLYVQIVTEHEEALPDLLHEKTFTNAVMDEIMKSTAEQYDQLEDKPHSLIAEDTTKDQYQVSKKKKKRYDQSSAFHYLLAAGMTVILMVSGAFHSVIEIAETVQSSQFQKEKTSVTEDLMDKTFSWMDSIDEKMKEGDKK</sequence>
<evidence type="ECO:0000256" key="1">
    <source>
        <dbReference type="SAM" id="Phobius"/>
    </source>
</evidence>
<keyword evidence="1" id="KW-0472">Membrane</keyword>
<dbReference type="Gene3D" id="1.10.10.1320">
    <property type="entry name" value="Anti-sigma factor, zinc-finger domain"/>
    <property type="match status" value="1"/>
</dbReference>
<keyword evidence="1" id="KW-1133">Transmembrane helix</keyword>
<dbReference type="Proteomes" id="UP000472971">
    <property type="component" value="Unassembled WGS sequence"/>
</dbReference>
<dbReference type="RefSeq" id="WP_163243092.1">
    <property type="nucleotide sequence ID" value="NZ_JAAIWN010000042.1"/>
</dbReference>
<reference evidence="3 4" key="1">
    <citation type="submission" date="2020-02" db="EMBL/GenBank/DDBJ databases">
        <title>Bacillus aquiflavi sp. nov., isolated from yellow water of strong flavor Chinese baijiu in Yibin region of China.</title>
        <authorList>
            <person name="Xie J."/>
        </authorList>
    </citation>
    <scope>NUCLEOTIDE SEQUENCE [LARGE SCALE GENOMIC DNA]</scope>
    <source>
        <strain evidence="3 4">3H-10</strain>
    </source>
</reference>
<dbReference type="Proteomes" id="UP000570010">
    <property type="component" value="Unassembled WGS sequence"/>
</dbReference>
<evidence type="ECO:0000313" key="5">
    <source>
        <dbReference type="Proteomes" id="UP000570010"/>
    </source>
</evidence>
<keyword evidence="4" id="KW-1185">Reference proteome</keyword>
<comment type="caution">
    <text evidence="3">The sequence shown here is derived from an EMBL/GenBank/DDBJ whole genome shotgun (WGS) entry which is preliminary data.</text>
</comment>
<evidence type="ECO:0000313" key="4">
    <source>
        <dbReference type="Proteomes" id="UP000472971"/>
    </source>
</evidence>
<name>A0A6B3W1W1_9BACI</name>
<dbReference type="EMBL" id="JACEIO010000041">
    <property type="protein sequence ID" value="MBA4538347.1"/>
    <property type="molecule type" value="Genomic_DNA"/>
</dbReference>
<evidence type="ECO:0000313" key="3">
    <source>
        <dbReference type="EMBL" id="NEY82695.1"/>
    </source>
</evidence>
<proteinExistence type="predicted"/>
<reference evidence="2 5" key="2">
    <citation type="submission" date="2020-07" db="EMBL/GenBank/DDBJ databases">
        <authorList>
            <person name="Feng H."/>
        </authorList>
    </citation>
    <scope>NUCLEOTIDE SEQUENCE [LARGE SCALE GENOMIC DNA]</scope>
    <source>
        <strain evidence="5">s-12</strain>
        <strain evidence="2">S-12</strain>
    </source>
</reference>
<dbReference type="EMBL" id="JAAIWN010000042">
    <property type="protein sequence ID" value="NEY82695.1"/>
    <property type="molecule type" value="Genomic_DNA"/>
</dbReference>
<evidence type="ECO:0008006" key="6">
    <source>
        <dbReference type="Google" id="ProtNLM"/>
    </source>
</evidence>
<keyword evidence="1" id="KW-0812">Transmembrane</keyword>
<dbReference type="InterPro" id="IPR041916">
    <property type="entry name" value="Anti_sigma_zinc_sf"/>
</dbReference>
<gene>
    <name evidence="3" type="ORF">G4D64_14565</name>
    <name evidence="2" type="ORF">H1Z61_14695</name>
</gene>
<dbReference type="AlphaFoldDB" id="A0A6B3W1W1"/>
<accession>A0A6B3W1W1</accession>
<feature type="transmembrane region" description="Helical" evidence="1">
    <location>
        <begin position="110"/>
        <end position="133"/>
    </location>
</feature>
<organism evidence="3 4">
    <name type="scientific">Bacillus aquiflavi</name>
    <dbReference type="NCBI Taxonomy" id="2672567"/>
    <lineage>
        <taxon>Bacteria</taxon>
        <taxon>Bacillati</taxon>
        <taxon>Bacillota</taxon>
        <taxon>Bacilli</taxon>
        <taxon>Bacillales</taxon>
        <taxon>Bacillaceae</taxon>
        <taxon>Bacillus</taxon>
    </lineage>
</organism>
<evidence type="ECO:0000313" key="2">
    <source>
        <dbReference type="EMBL" id="MBA4538347.1"/>
    </source>
</evidence>
<protein>
    <recommendedName>
        <fullName evidence="6">Zf-HC2 domain-containing protein</fullName>
    </recommendedName>
</protein>